<proteinExistence type="predicted"/>
<organism evidence="1 2">
    <name type="scientific">Acetobacterium tundrae</name>
    <dbReference type="NCBI Taxonomy" id="132932"/>
    <lineage>
        <taxon>Bacteria</taxon>
        <taxon>Bacillati</taxon>
        <taxon>Bacillota</taxon>
        <taxon>Clostridia</taxon>
        <taxon>Eubacteriales</taxon>
        <taxon>Eubacteriaceae</taxon>
        <taxon>Acetobacterium</taxon>
    </lineage>
</organism>
<dbReference type="InterPro" id="IPR014986">
    <property type="entry name" value="XkdN-like"/>
</dbReference>
<comment type="caution">
    <text evidence="1">The sequence shown here is derived from an EMBL/GenBank/DDBJ whole genome shotgun (WGS) entry which is preliminary data.</text>
</comment>
<dbReference type="Gene3D" id="3.30.2220.30">
    <property type="match status" value="1"/>
</dbReference>
<reference evidence="1 2" key="1">
    <citation type="journal article" date="2020" name="mSystems">
        <title>Defining Genomic and Predicted Metabolic Features of the Acetobacterium Genus.</title>
        <authorList>
            <person name="Ross D.E."/>
            <person name="Marshall C.W."/>
            <person name="Gulliver D."/>
            <person name="May H.D."/>
            <person name="Norman R.S."/>
        </authorList>
    </citation>
    <scope>NUCLEOTIDE SEQUENCE [LARGE SCALE GENOMIC DNA]</scope>
    <source>
        <strain evidence="1 2">DSM 9173</strain>
    </source>
</reference>
<name>A0ABR6WNY3_9FIRM</name>
<gene>
    <name evidence="1" type="ORF">GH807_13335</name>
</gene>
<evidence type="ECO:0008006" key="3">
    <source>
        <dbReference type="Google" id="ProtNLM"/>
    </source>
</evidence>
<dbReference type="Pfam" id="PF08890">
    <property type="entry name" value="Phage_TAC_5"/>
    <property type="match status" value="1"/>
</dbReference>
<accession>A0ABR6WNY3</accession>
<keyword evidence="2" id="KW-1185">Reference proteome</keyword>
<sequence length="157" mass="17994">MMSKDELLMNEDALLSGLLEAATFADDEECRKKIEIKRNGKKLYEFTIRPLAEEESNECLKASTKRLHNPMGKKYPKIDGETDYVALRSRKIYTATVPEDRKKLWDNQKVKRALNVMTALDVIDKVLLAGEKSRVVDEIDELSGFNAEVEEEEVIKN</sequence>
<evidence type="ECO:0000313" key="1">
    <source>
        <dbReference type="EMBL" id="MBC3798026.1"/>
    </source>
</evidence>
<dbReference type="Proteomes" id="UP000653358">
    <property type="component" value="Unassembled WGS sequence"/>
</dbReference>
<protein>
    <recommendedName>
        <fullName evidence="3">Phage XkdN-like protein</fullName>
    </recommendedName>
</protein>
<evidence type="ECO:0000313" key="2">
    <source>
        <dbReference type="Proteomes" id="UP000653358"/>
    </source>
</evidence>
<dbReference type="InterPro" id="IPR038559">
    <property type="entry name" value="XkdN-like_sf"/>
</dbReference>
<dbReference type="EMBL" id="WJBB01000019">
    <property type="protein sequence ID" value="MBC3798026.1"/>
    <property type="molecule type" value="Genomic_DNA"/>
</dbReference>